<protein>
    <submittedName>
        <fullName evidence="2">Uncharacterized protein</fullName>
    </submittedName>
</protein>
<sequence length="103" mass="11679">MKKYSCHSLIDPLPKRVKTHQNNLGKMEKHSLKHNIYRNVGNWPFGGEGLSDTGSKACGPLYLYRLLSQRPDFAIDKIYAQQDSLSPFDGDQPPLHQSTPFHA</sequence>
<dbReference type="AlphaFoldDB" id="A0A937AQK1"/>
<feature type="region of interest" description="Disordered" evidence="1">
    <location>
        <begin position="84"/>
        <end position="103"/>
    </location>
</feature>
<name>A0A937AQK1_9HYPH</name>
<reference evidence="2" key="1">
    <citation type="submission" date="2019-02" db="EMBL/GenBank/DDBJ databases">
        <title>A novel Candidatus Liberibacter species associated with the New Zealand native fuchsia psyllid, Ctenarytaina fuchsiae.</title>
        <authorList>
            <person name="Thompson S.M."/>
            <person name="Jorgensen N."/>
            <person name="David C."/>
            <person name="Bulman S.R."/>
            <person name="Smith G.R."/>
        </authorList>
    </citation>
    <scope>NUCLEOTIDE SEQUENCE</scope>
    <source>
        <strain evidence="2">Oxford</strain>
    </source>
</reference>
<evidence type="ECO:0000313" key="2">
    <source>
        <dbReference type="EMBL" id="MBL0849111.1"/>
    </source>
</evidence>
<accession>A0A937AQK1</accession>
<evidence type="ECO:0000256" key="1">
    <source>
        <dbReference type="SAM" id="MobiDB-lite"/>
    </source>
</evidence>
<proteinExistence type="predicted"/>
<dbReference type="Proteomes" id="UP000736856">
    <property type="component" value="Unassembled WGS sequence"/>
</dbReference>
<gene>
    <name evidence="2" type="ORF">EU981_03405</name>
</gene>
<organism evidence="2 3">
    <name type="scientific">Candidatus Liberibacter ctenarytainae</name>
    <dbReference type="NCBI Taxonomy" id="2020335"/>
    <lineage>
        <taxon>Bacteria</taxon>
        <taxon>Pseudomonadati</taxon>
        <taxon>Pseudomonadota</taxon>
        <taxon>Alphaproteobacteria</taxon>
        <taxon>Hyphomicrobiales</taxon>
        <taxon>Rhizobiaceae</taxon>
        <taxon>Liberibacter</taxon>
    </lineage>
</organism>
<evidence type="ECO:0000313" key="3">
    <source>
        <dbReference type="Proteomes" id="UP000736856"/>
    </source>
</evidence>
<feature type="non-terminal residue" evidence="2">
    <location>
        <position position="103"/>
    </location>
</feature>
<comment type="caution">
    <text evidence="2">The sequence shown here is derived from an EMBL/GenBank/DDBJ whole genome shotgun (WGS) entry which is preliminary data.</text>
</comment>
<dbReference type="EMBL" id="SEOL01000006">
    <property type="protein sequence ID" value="MBL0849111.1"/>
    <property type="molecule type" value="Genomic_DNA"/>
</dbReference>